<dbReference type="EMBL" id="JACIJS010000003">
    <property type="protein sequence ID" value="MBB5515082.1"/>
    <property type="molecule type" value="Genomic_DNA"/>
</dbReference>
<dbReference type="Gene3D" id="3.40.50.300">
    <property type="entry name" value="P-loop containing nucleotide triphosphate hydrolases"/>
    <property type="match status" value="1"/>
</dbReference>
<comment type="caution">
    <text evidence="1">The sequence shown here is derived from an EMBL/GenBank/DDBJ whole genome shotgun (WGS) entry which is preliminary data.</text>
</comment>
<name>A0A840WN45_9RHOB</name>
<protein>
    <recommendedName>
        <fullName evidence="3">Sulfotransferase domain-containing protein</fullName>
    </recommendedName>
</protein>
<dbReference type="RefSeq" id="WP_184009341.1">
    <property type="nucleotide sequence ID" value="NZ_JACIJS010000003.1"/>
</dbReference>
<dbReference type="InterPro" id="IPR027417">
    <property type="entry name" value="P-loop_NTPase"/>
</dbReference>
<evidence type="ECO:0000313" key="1">
    <source>
        <dbReference type="EMBL" id="MBB5515082.1"/>
    </source>
</evidence>
<keyword evidence="2" id="KW-1185">Reference proteome</keyword>
<evidence type="ECO:0000313" key="2">
    <source>
        <dbReference type="Proteomes" id="UP000553766"/>
    </source>
</evidence>
<evidence type="ECO:0008006" key="3">
    <source>
        <dbReference type="Google" id="ProtNLM"/>
    </source>
</evidence>
<sequence length="259" mass="30536">MTVMYTKIFGERNCGATYLAKLIEKNFATDLLRGGFDLDRRVLRRVLQTARPRDRQALNIQLQDQNHERLLYSDFGWTHAAPPLDIVRSAPHSAHTLFVVITKHPVHFLRSLHERPDNPLAKVESQTFEQFLQSPWPLMQRDGLDMDELETPMELWNQKMRGCLALRDLSENVVHIRYEDLLSDFQETLGFLGEHIPAVTDAFAHVRRATRGGDQRYEDFARKYRYARIKQDFRKRDLEYIYRKVDADTLRTLGYREVM</sequence>
<proteinExistence type="predicted"/>
<dbReference type="AlphaFoldDB" id="A0A840WN45"/>
<gene>
    <name evidence="1" type="ORF">FHS89_001092</name>
</gene>
<dbReference type="SUPFAM" id="SSF52540">
    <property type="entry name" value="P-loop containing nucleoside triphosphate hydrolases"/>
    <property type="match status" value="1"/>
</dbReference>
<dbReference type="Proteomes" id="UP000553766">
    <property type="component" value="Unassembled WGS sequence"/>
</dbReference>
<reference evidence="1 2" key="1">
    <citation type="submission" date="2020-08" db="EMBL/GenBank/DDBJ databases">
        <title>Genomic Encyclopedia of Type Strains, Phase IV (KMG-IV): sequencing the most valuable type-strain genomes for metagenomic binning, comparative biology and taxonomic classification.</title>
        <authorList>
            <person name="Goeker M."/>
        </authorList>
    </citation>
    <scope>NUCLEOTIDE SEQUENCE [LARGE SCALE GENOMIC DNA]</scope>
    <source>
        <strain evidence="1 2">DSM 103377</strain>
    </source>
</reference>
<organism evidence="1 2">
    <name type="scientific">Rubricella aquisinus</name>
    <dbReference type="NCBI Taxonomy" id="2028108"/>
    <lineage>
        <taxon>Bacteria</taxon>
        <taxon>Pseudomonadati</taxon>
        <taxon>Pseudomonadota</taxon>
        <taxon>Alphaproteobacteria</taxon>
        <taxon>Rhodobacterales</taxon>
        <taxon>Paracoccaceae</taxon>
        <taxon>Rubricella</taxon>
    </lineage>
</organism>
<accession>A0A840WN45</accession>